<dbReference type="RefSeq" id="WP_162443137.1">
    <property type="nucleotide sequence ID" value="NZ_CP048222.1"/>
</dbReference>
<dbReference type="InterPro" id="IPR002641">
    <property type="entry name" value="PNPLA_dom"/>
</dbReference>
<dbReference type="InterPro" id="IPR016035">
    <property type="entry name" value="Acyl_Trfase/lysoPLipase"/>
</dbReference>
<organism evidence="6 7">
    <name type="scientific">Rhodocytophaga rosea</name>
    <dbReference type="NCBI Taxonomy" id="2704465"/>
    <lineage>
        <taxon>Bacteria</taxon>
        <taxon>Pseudomonadati</taxon>
        <taxon>Bacteroidota</taxon>
        <taxon>Cytophagia</taxon>
        <taxon>Cytophagales</taxon>
        <taxon>Rhodocytophagaceae</taxon>
        <taxon>Rhodocytophaga</taxon>
    </lineage>
</organism>
<dbReference type="InterPro" id="IPR050301">
    <property type="entry name" value="NTE"/>
</dbReference>
<feature type="active site" description="Proton acceptor" evidence="4">
    <location>
        <position position="149"/>
    </location>
</feature>
<dbReference type="Pfam" id="PF01734">
    <property type="entry name" value="Patatin"/>
    <property type="match status" value="1"/>
</dbReference>
<dbReference type="CDD" id="cd07205">
    <property type="entry name" value="Pat_PNPLA6_PNPLA7_NTE1_like"/>
    <property type="match status" value="1"/>
</dbReference>
<dbReference type="GO" id="GO:0016787">
    <property type="term" value="F:hydrolase activity"/>
    <property type="evidence" value="ECO:0007669"/>
    <property type="project" value="UniProtKB-UniRule"/>
</dbReference>
<evidence type="ECO:0000313" key="7">
    <source>
        <dbReference type="Proteomes" id="UP000480178"/>
    </source>
</evidence>
<proteinExistence type="predicted"/>
<dbReference type="PANTHER" id="PTHR14226">
    <property type="entry name" value="NEUROPATHY TARGET ESTERASE/SWISS CHEESE D.MELANOGASTER"/>
    <property type="match status" value="1"/>
</dbReference>
<protein>
    <submittedName>
        <fullName evidence="6">Patatin-like phospholipase family protein</fullName>
    </submittedName>
</protein>
<dbReference type="AlphaFoldDB" id="A0A6C0GGZ0"/>
<feature type="short sequence motif" description="GXSXG" evidence="4">
    <location>
        <begin position="36"/>
        <end position="40"/>
    </location>
</feature>
<name>A0A6C0GGZ0_9BACT</name>
<keyword evidence="2 4" id="KW-0442">Lipid degradation</keyword>
<evidence type="ECO:0000256" key="3">
    <source>
        <dbReference type="ARBA" id="ARBA00023098"/>
    </source>
</evidence>
<evidence type="ECO:0000259" key="5">
    <source>
        <dbReference type="PROSITE" id="PS51635"/>
    </source>
</evidence>
<dbReference type="GO" id="GO:0016042">
    <property type="term" value="P:lipid catabolic process"/>
    <property type="evidence" value="ECO:0007669"/>
    <property type="project" value="UniProtKB-UniRule"/>
</dbReference>
<feature type="short sequence motif" description="DGA/G" evidence="4">
    <location>
        <begin position="149"/>
        <end position="151"/>
    </location>
</feature>
<dbReference type="EMBL" id="CP048222">
    <property type="protein sequence ID" value="QHT67094.1"/>
    <property type="molecule type" value="Genomic_DNA"/>
</dbReference>
<feature type="active site" description="Nucleophile" evidence="4">
    <location>
        <position position="38"/>
    </location>
</feature>
<keyword evidence="1 4" id="KW-0378">Hydrolase</keyword>
<evidence type="ECO:0000256" key="1">
    <source>
        <dbReference type="ARBA" id="ARBA00022801"/>
    </source>
</evidence>
<keyword evidence="3 4" id="KW-0443">Lipid metabolism</keyword>
<dbReference type="Gene3D" id="3.40.1090.10">
    <property type="entry name" value="Cytosolic phospholipase A2 catalytic domain"/>
    <property type="match status" value="2"/>
</dbReference>
<evidence type="ECO:0000256" key="4">
    <source>
        <dbReference type="PROSITE-ProRule" id="PRU01161"/>
    </source>
</evidence>
<feature type="short sequence motif" description="GXGXXG" evidence="4">
    <location>
        <begin position="9"/>
        <end position="14"/>
    </location>
</feature>
<gene>
    <name evidence="6" type="ORF">GXP67_10755</name>
</gene>
<evidence type="ECO:0000256" key="2">
    <source>
        <dbReference type="ARBA" id="ARBA00022963"/>
    </source>
</evidence>
<dbReference type="SUPFAM" id="SSF52151">
    <property type="entry name" value="FabD/lysophospholipase-like"/>
    <property type="match status" value="1"/>
</dbReference>
<evidence type="ECO:0000313" key="6">
    <source>
        <dbReference type="EMBL" id="QHT67094.1"/>
    </source>
</evidence>
<feature type="domain" description="PNPLA" evidence="5">
    <location>
        <begin position="5"/>
        <end position="162"/>
    </location>
</feature>
<dbReference type="PANTHER" id="PTHR14226:SF78">
    <property type="entry name" value="SLR0060 PROTEIN"/>
    <property type="match status" value="1"/>
</dbReference>
<dbReference type="KEGG" id="rhoz:GXP67_10755"/>
<sequence>MNVGLVLSGGGARGFAHLGVIKGLQENGFKIQAISGVSAGAVAGALIAAGYKPDKILEIFISTKLYRFLRPSIKLMGLLKMERVEKLYDLYLPDSFEKLQIPLTVCTADIQNGKTVFFDKGPLIKPIMASCCIPIVFEPLQINGKMYIDGGILNNLPVEPLLGKCDFIIGVHTNPINLQMQLTSMRAVMERSLLLAIQSNIKERIGKCNLLIEPPTLNRFTTFDSKKAREIFEIGYAFTMGITDHLLEIREKNLI</sequence>
<reference evidence="6 7" key="1">
    <citation type="submission" date="2020-01" db="EMBL/GenBank/DDBJ databases">
        <authorList>
            <person name="Kim M.K."/>
        </authorList>
    </citation>
    <scope>NUCLEOTIDE SEQUENCE [LARGE SCALE GENOMIC DNA]</scope>
    <source>
        <strain evidence="6 7">172606-1</strain>
    </source>
</reference>
<dbReference type="PROSITE" id="PS51635">
    <property type="entry name" value="PNPLA"/>
    <property type="match status" value="1"/>
</dbReference>
<keyword evidence="7" id="KW-1185">Reference proteome</keyword>
<dbReference type="Proteomes" id="UP000480178">
    <property type="component" value="Chromosome"/>
</dbReference>
<accession>A0A6C0GGZ0</accession>